<feature type="compositionally biased region" description="Polar residues" evidence="5">
    <location>
        <begin position="1907"/>
        <end position="1931"/>
    </location>
</feature>
<dbReference type="EMBL" id="KL197709">
    <property type="protein sequence ID" value="KDQ64675.1"/>
    <property type="molecule type" value="Genomic_DNA"/>
</dbReference>
<dbReference type="SMART" id="SM00243">
    <property type="entry name" value="GAS2"/>
    <property type="match status" value="1"/>
</dbReference>
<dbReference type="GO" id="GO:0031032">
    <property type="term" value="P:actomyosin structure organization"/>
    <property type="evidence" value="ECO:0007669"/>
    <property type="project" value="TreeGrafter"/>
</dbReference>
<evidence type="ECO:0000313" key="8">
    <source>
        <dbReference type="Proteomes" id="UP000027265"/>
    </source>
</evidence>
<feature type="compositionally biased region" description="Polar residues" evidence="5">
    <location>
        <begin position="1733"/>
        <end position="1747"/>
    </location>
</feature>
<evidence type="ECO:0000256" key="1">
    <source>
        <dbReference type="ARBA" id="ARBA00004245"/>
    </source>
</evidence>
<dbReference type="HOGENOM" id="CLU_002695_0_0_1"/>
<feature type="region of interest" description="Disordered" evidence="5">
    <location>
        <begin position="1"/>
        <end position="41"/>
    </location>
</feature>
<reference evidence="8" key="1">
    <citation type="journal article" date="2014" name="Proc. Natl. Acad. Sci. U.S.A.">
        <title>Extensive sampling of basidiomycete genomes demonstrates inadequacy of the white-rot/brown-rot paradigm for wood decay fungi.</title>
        <authorList>
            <person name="Riley R."/>
            <person name="Salamov A.A."/>
            <person name="Brown D.W."/>
            <person name="Nagy L.G."/>
            <person name="Floudas D."/>
            <person name="Held B.W."/>
            <person name="Levasseur A."/>
            <person name="Lombard V."/>
            <person name="Morin E."/>
            <person name="Otillar R."/>
            <person name="Lindquist E.A."/>
            <person name="Sun H."/>
            <person name="LaButti K.M."/>
            <person name="Schmutz J."/>
            <person name="Jabbour D."/>
            <person name="Luo H."/>
            <person name="Baker S.E."/>
            <person name="Pisabarro A.G."/>
            <person name="Walton J.D."/>
            <person name="Blanchette R.A."/>
            <person name="Henrissat B."/>
            <person name="Martin F."/>
            <person name="Cullen D."/>
            <person name="Hibbett D.S."/>
            <person name="Grigoriev I.V."/>
        </authorList>
    </citation>
    <scope>NUCLEOTIDE SEQUENCE [LARGE SCALE GENOMIC DNA]</scope>
    <source>
        <strain evidence="8">MUCL 33604</strain>
    </source>
</reference>
<evidence type="ECO:0000256" key="3">
    <source>
        <dbReference type="ARBA" id="ARBA00023212"/>
    </source>
</evidence>
<evidence type="ECO:0000256" key="5">
    <source>
        <dbReference type="SAM" id="MobiDB-lite"/>
    </source>
</evidence>
<keyword evidence="2" id="KW-0963">Cytoplasm</keyword>
<dbReference type="Gene3D" id="3.30.920.20">
    <property type="entry name" value="Gas2-like domain"/>
    <property type="match status" value="1"/>
</dbReference>
<keyword evidence="4" id="KW-0175">Coiled coil</keyword>
<keyword evidence="3" id="KW-0206">Cytoskeleton</keyword>
<dbReference type="GO" id="GO:0005856">
    <property type="term" value="C:cytoskeleton"/>
    <property type="evidence" value="ECO:0007669"/>
    <property type="project" value="UniProtKB-SubCell"/>
</dbReference>
<dbReference type="InParanoid" id="A0A067QER3"/>
<dbReference type="OrthoDB" id="10017054at2759"/>
<accession>A0A067QER3</accession>
<feature type="region of interest" description="Disordered" evidence="5">
    <location>
        <begin position="1573"/>
        <end position="1684"/>
    </location>
</feature>
<evidence type="ECO:0000313" key="7">
    <source>
        <dbReference type="EMBL" id="KDQ64675.1"/>
    </source>
</evidence>
<evidence type="ECO:0000256" key="2">
    <source>
        <dbReference type="ARBA" id="ARBA00022490"/>
    </source>
</evidence>
<dbReference type="InterPro" id="IPR036534">
    <property type="entry name" value="GAR_dom_sf"/>
</dbReference>
<feature type="region of interest" description="Disordered" evidence="5">
    <location>
        <begin position="1881"/>
        <end position="1979"/>
    </location>
</feature>
<name>A0A067QER3_9AGAM</name>
<feature type="compositionally biased region" description="Low complexity" evidence="5">
    <location>
        <begin position="1950"/>
        <end position="1961"/>
    </location>
</feature>
<dbReference type="Pfam" id="PF02187">
    <property type="entry name" value="GAS2"/>
    <property type="match status" value="1"/>
</dbReference>
<feature type="coiled-coil region" evidence="4">
    <location>
        <begin position="977"/>
        <end position="1364"/>
    </location>
</feature>
<dbReference type="PANTHER" id="PTHR23280:SF21">
    <property type="entry name" value="PROTEIN 4.1 HOMOLOG"/>
    <property type="match status" value="1"/>
</dbReference>
<evidence type="ECO:0000259" key="6">
    <source>
        <dbReference type="PROSITE" id="PS51460"/>
    </source>
</evidence>
<feature type="region of interest" description="Disordered" evidence="5">
    <location>
        <begin position="1696"/>
        <end position="1778"/>
    </location>
</feature>
<feature type="compositionally biased region" description="Low complexity" evidence="5">
    <location>
        <begin position="1591"/>
        <end position="1608"/>
    </location>
</feature>
<evidence type="ECO:0000256" key="4">
    <source>
        <dbReference type="SAM" id="Coils"/>
    </source>
</evidence>
<proteinExistence type="predicted"/>
<dbReference type="InterPro" id="IPR003108">
    <property type="entry name" value="GAR_dom"/>
</dbReference>
<feature type="domain" description="GAR" evidence="6">
    <location>
        <begin position="1778"/>
        <end position="1856"/>
    </location>
</feature>
<dbReference type="STRING" id="933084.A0A067QER3"/>
<feature type="compositionally biased region" description="Polar residues" evidence="5">
    <location>
        <begin position="1717"/>
        <end position="1726"/>
    </location>
</feature>
<dbReference type="SUPFAM" id="SSF143575">
    <property type="entry name" value="GAS2 domain-like"/>
    <property type="match status" value="1"/>
</dbReference>
<dbReference type="PROSITE" id="PS51460">
    <property type="entry name" value="GAR"/>
    <property type="match status" value="1"/>
</dbReference>
<gene>
    <name evidence="7" type="ORF">JAAARDRAFT_201979</name>
</gene>
<organism evidence="7 8">
    <name type="scientific">Jaapia argillacea MUCL 33604</name>
    <dbReference type="NCBI Taxonomy" id="933084"/>
    <lineage>
        <taxon>Eukaryota</taxon>
        <taxon>Fungi</taxon>
        <taxon>Dikarya</taxon>
        <taxon>Basidiomycota</taxon>
        <taxon>Agaricomycotina</taxon>
        <taxon>Agaricomycetes</taxon>
        <taxon>Agaricomycetidae</taxon>
        <taxon>Jaapiales</taxon>
        <taxon>Jaapiaceae</taxon>
        <taxon>Jaapia</taxon>
    </lineage>
</organism>
<keyword evidence="8" id="KW-1185">Reference proteome</keyword>
<comment type="subcellular location">
    <subcellularLocation>
        <location evidence="1">Cytoplasm</location>
        <location evidence="1">Cytoskeleton</location>
    </subcellularLocation>
</comment>
<feature type="compositionally biased region" description="Low complexity" evidence="5">
    <location>
        <begin position="1663"/>
        <end position="1684"/>
    </location>
</feature>
<dbReference type="Proteomes" id="UP000027265">
    <property type="component" value="Unassembled WGS sequence"/>
</dbReference>
<dbReference type="PANTHER" id="PTHR23280">
    <property type="entry name" value="4.1 G PROTEIN"/>
    <property type="match status" value="1"/>
</dbReference>
<feature type="compositionally biased region" description="Polar residues" evidence="5">
    <location>
        <begin position="1625"/>
        <end position="1636"/>
    </location>
</feature>
<dbReference type="GO" id="GO:0008017">
    <property type="term" value="F:microtubule binding"/>
    <property type="evidence" value="ECO:0007669"/>
    <property type="project" value="InterPro"/>
</dbReference>
<protein>
    <recommendedName>
        <fullName evidence="6">GAR domain-containing protein</fullName>
    </recommendedName>
</protein>
<sequence>MSSANPGPNETAGPLNNKSPDGNGLSHQTSTLLPTQDSQNGPEAVALDWQEVIQLQAFSDRKAWIEEKTKLLEKMPSIEVFAGLDAVRSRAEVIPGLPSREELQRWLEEHDRIEKETEIFDSGELKKLREVTKAASKRNLSREDTDLIEITLTTIYALDKLLHLLRDRTENLDLLGVRLTWEEKRRTAWTDYQKLMTDLREFLENRARWSPSIYDQMNTAKPEPKLEPKLDDHPMTRRNSVVSIASVGSDTSLTNPSSFSRSARFQQAEVLSRDTAQFAGRVAALRHGKISPAGKALDKLIDNSRKAVPEEFLDEQEKLETKGINELENVGKFLMTVVMQWKKADEIYVETLKDQSAAQTLADEIEAAQCHHPSARQAAVFATRAEALAKRLQLRGNPTTLAKTFPRPMHPLFRDQHSSNDALVKSLSCEVENAMDLVREVATASKEYSASAEAVKQADGLCKGATDLLGSFANLMDRLKNGVPTKDGDGSPPDLTTESCLEATKHGVFLALLPSLLDEQDQLDKKAEDTLRRLRASLLSLDRPGVDPEFKDQIESTIEQLACCSQGAREVRGRIAARVNRLREVRRVWALLTEGAQDLEDLWHEVANAMEKQKWKPQAGRDDAPLTPESPAVELHYLTLQDANRRLLDIRGSLSQGVPSTLSVLSTSLEPQMYDWLMQSSTTVTTLQEDVNRMVGIWDSVRRQSDAMNSLRDEVHVIQMRMEDVKAQFDFAIKDVLSDKCPNSADVEVDHGNQINTLRQVVQDLVDGLSSRIPFISTNANIPPSSPRSVFHKRRFSSAGDLRPDVLQRGFAVELPFDPAALDGAVRTDCNSFTMRLSGEIKALEQKAAHFRIARLAKDLDSAMSSINNDIGLAIEESVAVKVSFEDAKSSAVLTEHLGVLTSNVDELAQGRRSRISRSLSLIRESLRKMDASHDGNDSSIHDEIIVVRVREVDAIEARLTAWNEDLVVLRHRILEAARVEAQLREQARLAEEVRLQAERDRLAAEELARIEKEKKEAEERERLERERLEAEENARLERLRVEEARARAEEERRVAEEKARLERERLEVEEREAREKARLEAEERARLEQQRVEAEERARLESERLEAEERARLERERIEAEEKARLERERLEAEERARLERERIEAEEQARLGVERLEAEERARLERERIEAEEKARLERERLEAKERARLERERIEAEEKAHLERERLKAEEDARLERERLEAEEKARLERERLQAEEDARLERQRLEAEEKERERLEREHIEAEERARLERERWKMEEDARLERLRLRAEEDARVERERLEAEENERARLEKARIEAEEESRLESARIEAENQARIAGQQAEKAKQEEDLLRLRAEEMRRGATTPPMVGSVINEGDVFGAGVYGSIRSPPTSPQTVRLRTLIHSLRRRLRSLSLDRIARPSGSSNTSLPSDEQRKAIAASFGAIEAEFDQLPTSSDSLSADAELRSLKAEVEAAHSSMERVHHLADLFLAVHHCDNCLSDLLEHIDSYPAPPAGPLLSSHVSQVSLPPEDQLSSRLAFTQRTISDMSAVFETVSDDPRAAAEQNRLRQTWSELEDMSMDRINGKKSRPGSVISSGRSSRSSLSGSQERPIRPSSLSHRKTESYSNLSVGSSSRGRFLAPPAPASRRWVSGSSEQPRRSSSRMSVASTARSVSSSHVSSSSNLFNSTFASRQRAISSSTTTSPISTAPATPSRVRAQTGQNFRSGSPALSEVSSHRSSASISTWSRAPRQSFGTLPRASTPRSRLPERMKKPYVPNPRNKLDVAVGDVVNNLPVNINIEVVADTWQDQSGKYWIGDQEPKLCFCRILRSQTVMVRVGGGWMELSKFIKNHFADLFRLLPDSPPRTTSLREEKWISSRTLLEATAESPPMPPRTPEPRDPFIPTFALSSPSGRSPHSIRSNTSSSGSPLTPLQFMRRADLETPPLLGRSVTPTKSSSSVSRIRKAVPSTPMRNPVWRP</sequence>
<feature type="compositionally biased region" description="Low complexity" evidence="5">
    <location>
        <begin position="1696"/>
        <end position="1714"/>
    </location>
</feature>